<evidence type="ECO:0000313" key="4">
    <source>
        <dbReference type="EMBL" id="KAK3336948.1"/>
    </source>
</evidence>
<gene>
    <name evidence="4" type="ORF">B0T19DRAFT_56737</name>
</gene>
<dbReference type="Pfam" id="PF24320">
    <property type="entry name" value="DUF7492"/>
    <property type="match status" value="1"/>
</dbReference>
<evidence type="ECO:0000256" key="2">
    <source>
        <dbReference type="SAM" id="SignalP"/>
    </source>
</evidence>
<sequence>MKIAFAISGGLLPFALLSLLEQATAHSWSRQTRRLAPNGTMIGDPGYERHHDDQDRGVAEDKISWLIPPNDRPDGKIIHLDDKIVRPNQRPLDDSSYTDKYPMLKVAPGDFVAIQYTENGHVSLPDKAGQPVKPVNRGTVYLYGTSENDLTNTNLVDIHLKWTSDGTGGDGKGKLLATRNYDDGQCYEAIPSIGDTEGITPYRQSTFKNDQSNLMCQSDVQIPSDVPVGKPYTIIWLWDWPTMSEEGVAVPPATWYANKSDTGKPYVTIPELYGSVVDFDIVDPCDPSLGDVKGPTCKNKNAKNVVSFAKQTVPVNAGIKAQMYNPWLVKVPQAGFDVTDATAAPSDIPLGGLIGMQKVTFPLPSSILAANANAGPDKPVAGPSPSPTGKTPSDAAPTGKILTVTVTVPQSTIFITRTRHASANPTPVGPSSSSEATPTSEASVPNTPVAATGRPVVTPFLDSKKVRVRRGNGEWHFGPAQ</sequence>
<reference evidence="4" key="2">
    <citation type="submission" date="2023-06" db="EMBL/GenBank/DDBJ databases">
        <authorList>
            <consortium name="Lawrence Berkeley National Laboratory"/>
            <person name="Haridas S."/>
            <person name="Hensen N."/>
            <person name="Bonometti L."/>
            <person name="Westerberg I."/>
            <person name="Brannstrom I.O."/>
            <person name="Guillou S."/>
            <person name="Cros-Aarteil S."/>
            <person name="Calhoun S."/>
            <person name="Kuo A."/>
            <person name="Mondo S."/>
            <person name="Pangilinan J."/>
            <person name="Riley R."/>
            <person name="Labutti K."/>
            <person name="Andreopoulos B."/>
            <person name="Lipzen A."/>
            <person name="Chen C."/>
            <person name="Yanf M."/>
            <person name="Daum C."/>
            <person name="Ng V."/>
            <person name="Clum A."/>
            <person name="Steindorff A."/>
            <person name="Ohm R."/>
            <person name="Martin F."/>
            <person name="Silar P."/>
            <person name="Natvig D."/>
            <person name="Lalanne C."/>
            <person name="Gautier V."/>
            <person name="Ament-Velasquez S.L."/>
            <person name="Kruys A."/>
            <person name="Hutchinson M.I."/>
            <person name="Powell A.J."/>
            <person name="Barry K."/>
            <person name="Miller A.N."/>
            <person name="Grigoriev I.V."/>
            <person name="Debuchy R."/>
            <person name="Gladieux P."/>
            <person name="Thoren M.H."/>
            <person name="Johannesson H."/>
        </authorList>
    </citation>
    <scope>NUCLEOTIDE SEQUENCE</scope>
    <source>
        <strain evidence="4">SMH4131-1</strain>
    </source>
</reference>
<evidence type="ECO:0000256" key="1">
    <source>
        <dbReference type="SAM" id="MobiDB-lite"/>
    </source>
</evidence>
<dbReference type="EMBL" id="JAUEPO010000001">
    <property type="protein sequence ID" value="KAK3336948.1"/>
    <property type="molecule type" value="Genomic_DNA"/>
</dbReference>
<evidence type="ECO:0000313" key="5">
    <source>
        <dbReference type="Proteomes" id="UP001286456"/>
    </source>
</evidence>
<feature type="region of interest" description="Disordered" evidence="1">
    <location>
        <begin position="417"/>
        <end position="455"/>
    </location>
</feature>
<dbReference type="Proteomes" id="UP001286456">
    <property type="component" value="Unassembled WGS sequence"/>
</dbReference>
<dbReference type="AlphaFoldDB" id="A0AAE0MMC9"/>
<feature type="signal peptide" evidence="2">
    <location>
        <begin position="1"/>
        <end position="25"/>
    </location>
</feature>
<organism evidence="4 5">
    <name type="scientific">Cercophora scortea</name>
    <dbReference type="NCBI Taxonomy" id="314031"/>
    <lineage>
        <taxon>Eukaryota</taxon>
        <taxon>Fungi</taxon>
        <taxon>Dikarya</taxon>
        <taxon>Ascomycota</taxon>
        <taxon>Pezizomycotina</taxon>
        <taxon>Sordariomycetes</taxon>
        <taxon>Sordariomycetidae</taxon>
        <taxon>Sordariales</taxon>
        <taxon>Lasiosphaeriaceae</taxon>
        <taxon>Cercophora</taxon>
    </lineage>
</organism>
<feature type="compositionally biased region" description="Low complexity" evidence="1">
    <location>
        <begin position="430"/>
        <end position="443"/>
    </location>
</feature>
<feature type="region of interest" description="Disordered" evidence="1">
    <location>
        <begin position="28"/>
        <end position="55"/>
    </location>
</feature>
<feature type="domain" description="DUF7492" evidence="3">
    <location>
        <begin position="23"/>
        <end position="248"/>
    </location>
</feature>
<name>A0AAE0MMC9_9PEZI</name>
<dbReference type="InterPro" id="IPR055915">
    <property type="entry name" value="DUF7492"/>
</dbReference>
<reference evidence="4" key="1">
    <citation type="journal article" date="2023" name="Mol. Phylogenet. Evol.">
        <title>Genome-scale phylogeny and comparative genomics of the fungal order Sordariales.</title>
        <authorList>
            <person name="Hensen N."/>
            <person name="Bonometti L."/>
            <person name="Westerberg I."/>
            <person name="Brannstrom I.O."/>
            <person name="Guillou S."/>
            <person name="Cros-Aarteil S."/>
            <person name="Calhoun S."/>
            <person name="Haridas S."/>
            <person name="Kuo A."/>
            <person name="Mondo S."/>
            <person name="Pangilinan J."/>
            <person name="Riley R."/>
            <person name="LaButti K."/>
            <person name="Andreopoulos B."/>
            <person name="Lipzen A."/>
            <person name="Chen C."/>
            <person name="Yan M."/>
            <person name="Daum C."/>
            <person name="Ng V."/>
            <person name="Clum A."/>
            <person name="Steindorff A."/>
            <person name="Ohm R.A."/>
            <person name="Martin F."/>
            <person name="Silar P."/>
            <person name="Natvig D.O."/>
            <person name="Lalanne C."/>
            <person name="Gautier V."/>
            <person name="Ament-Velasquez S.L."/>
            <person name="Kruys A."/>
            <person name="Hutchinson M.I."/>
            <person name="Powell A.J."/>
            <person name="Barry K."/>
            <person name="Miller A.N."/>
            <person name="Grigoriev I.V."/>
            <person name="Debuchy R."/>
            <person name="Gladieux P."/>
            <person name="Hiltunen Thoren M."/>
            <person name="Johannesson H."/>
        </authorList>
    </citation>
    <scope>NUCLEOTIDE SEQUENCE</scope>
    <source>
        <strain evidence="4">SMH4131-1</strain>
    </source>
</reference>
<feature type="chain" id="PRO_5042290930" description="DUF7492 domain-containing protein" evidence="2">
    <location>
        <begin position="26"/>
        <end position="481"/>
    </location>
</feature>
<keyword evidence="2" id="KW-0732">Signal</keyword>
<evidence type="ECO:0000259" key="3">
    <source>
        <dbReference type="Pfam" id="PF24320"/>
    </source>
</evidence>
<feature type="region of interest" description="Disordered" evidence="1">
    <location>
        <begin position="374"/>
        <end position="399"/>
    </location>
</feature>
<feature type="compositionally biased region" description="Basic and acidic residues" evidence="1">
    <location>
        <begin position="46"/>
        <end position="55"/>
    </location>
</feature>
<protein>
    <recommendedName>
        <fullName evidence="3">DUF7492 domain-containing protein</fullName>
    </recommendedName>
</protein>
<accession>A0AAE0MMC9</accession>
<comment type="caution">
    <text evidence="4">The sequence shown here is derived from an EMBL/GenBank/DDBJ whole genome shotgun (WGS) entry which is preliminary data.</text>
</comment>
<keyword evidence="5" id="KW-1185">Reference proteome</keyword>
<proteinExistence type="predicted"/>